<feature type="compositionally biased region" description="Basic residues" evidence="1">
    <location>
        <begin position="60"/>
        <end position="70"/>
    </location>
</feature>
<keyword evidence="3" id="KW-1185">Reference proteome</keyword>
<dbReference type="EMBL" id="LSRX01000001">
    <property type="protein sequence ID" value="OLQ15708.1"/>
    <property type="molecule type" value="Genomic_DNA"/>
</dbReference>
<feature type="region of interest" description="Disordered" evidence="1">
    <location>
        <begin position="1"/>
        <end position="173"/>
    </location>
</feature>
<evidence type="ECO:0000256" key="1">
    <source>
        <dbReference type="SAM" id="MobiDB-lite"/>
    </source>
</evidence>
<proteinExistence type="predicted"/>
<dbReference type="AlphaFoldDB" id="A0A1Q9F7P8"/>
<dbReference type="Proteomes" id="UP000186817">
    <property type="component" value="Unassembled WGS sequence"/>
</dbReference>
<organism evidence="2 3">
    <name type="scientific">Symbiodinium microadriaticum</name>
    <name type="common">Dinoflagellate</name>
    <name type="synonym">Zooxanthella microadriatica</name>
    <dbReference type="NCBI Taxonomy" id="2951"/>
    <lineage>
        <taxon>Eukaryota</taxon>
        <taxon>Sar</taxon>
        <taxon>Alveolata</taxon>
        <taxon>Dinophyceae</taxon>
        <taxon>Suessiales</taxon>
        <taxon>Symbiodiniaceae</taxon>
        <taxon>Symbiodinium</taxon>
    </lineage>
</organism>
<feature type="compositionally biased region" description="Low complexity" evidence="1">
    <location>
        <begin position="1"/>
        <end position="26"/>
    </location>
</feature>
<sequence>MTSSTDSSEYGSSSEETESSVSLSPAKRSKPRKSVRKAKKGKSHKAKKAKSSKHAETAKTKKSKRKKEKTSRKEPTTDLSGDGSRKEKTTDWGGGASWSAWTSSNWGQYGSSGSRGWKSRKHDAADSRGDWSAGSWQGWKQKQGWPKPAAKSQFQHPGAGWGDDRKRRWGQDPAPDAWTDYWQIARQNTENDEWRVQCPAGARDEGIVPVLLTPDEQEIARLADDTLASFQAPRSMLEAVFRAMMQAGVTCPVVNGVLGIFQVRGEGWGHLVIPLVEQDTEAPLRSPMHREILESETHHFSFAHGTSQYALPMILMERIIRPQNYKKGSIPTVGPFGVASPGHLSMSPDCYTLRTILKRSRSISKGQQSSTLLCEVRAPEPHVRLDAGTGEQLQISCRDAGVAVGPDAAVARSDLTYILGEAGGQAAFPSQLSIPYQGQQAGLRNDGVDKPFPAGATPQWGVVNCFLCTTMTSPVDSAPYFVQRAEEISLGRRVSDALKAKGVTTLAQLAFCVGQPGQVLASADFESWSESILGDLTVGERASLRRLILEAQTMLVASLKDMTEPAEGAAPKKVGVAERNARMDQLRTQLAGVSLTGPLEPSHALLDLAVQQWETRCLRYIGPEKCHSREDEVQNLKPVSTSLSVEGGKIKITENAGVEDRDIEGFLQVLNALRRRGVAYAFARLISWDKHEAYVSSLFKYLTKPAQPGYRKVSLRQILRADKLAFSKMSEAGEDIRADASGVCPLDAMIATILQDYDLIVALLPLGDLDGPSGKARRGRGGRPGPYTDNSAWRGDNTAWKGRNGKGKGSWGGKGYDTWTGKGKNPTKGKARRTEREQAKELVELQKLCDALWAEQRSDKERMRKLAEEATVLSQENAFLQMRYYEQDNVARIPREICVTDRGSALGIVAVDVRKRKRPRVPRAFLDSSSGEIERRRKKKQKRRAKKAKKLRKKRSVRRDEAASSEESRKEVLPDPTMSEQVSTEVLDEGADIFDFLYTSRSLSGTPPAGAANLVPLVLLRYRAAA</sequence>
<protein>
    <submittedName>
        <fullName evidence="2">Uncharacterized protein</fullName>
    </submittedName>
</protein>
<evidence type="ECO:0000313" key="2">
    <source>
        <dbReference type="EMBL" id="OLQ15708.1"/>
    </source>
</evidence>
<feature type="region of interest" description="Disordered" evidence="1">
    <location>
        <begin position="772"/>
        <end position="837"/>
    </location>
</feature>
<feature type="compositionally biased region" description="Low complexity" evidence="1">
    <location>
        <begin position="97"/>
        <end position="116"/>
    </location>
</feature>
<accession>A0A1Q9F7P8</accession>
<evidence type="ECO:0000313" key="3">
    <source>
        <dbReference type="Proteomes" id="UP000186817"/>
    </source>
</evidence>
<feature type="compositionally biased region" description="Basic residues" evidence="1">
    <location>
        <begin position="27"/>
        <end position="52"/>
    </location>
</feature>
<gene>
    <name evidence="2" type="ORF">AK812_SmicGene81</name>
</gene>
<feature type="compositionally biased region" description="Basic residues" evidence="1">
    <location>
        <begin position="936"/>
        <end position="957"/>
    </location>
</feature>
<feature type="region of interest" description="Disordered" evidence="1">
    <location>
        <begin position="922"/>
        <end position="981"/>
    </location>
</feature>
<feature type="compositionally biased region" description="Basic and acidic residues" evidence="1">
    <location>
        <begin position="958"/>
        <end position="973"/>
    </location>
</feature>
<comment type="caution">
    <text evidence="2">The sequence shown here is derived from an EMBL/GenBank/DDBJ whole genome shotgun (WGS) entry which is preliminary data.</text>
</comment>
<reference evidence="2 3" key="1">
    <citation type="submission" date="2016-02" db="EMBL/GenBank/DDBJ databases">
        <title>Genome analysis of coral dinoflagellate symbionts highlights evolutionary adaptations to a symbiotic lifestyle.</title>
        <authorList>
            <person name="Aranda M."/>
            <person name="Li Y."/>
            <person name="Liew Y.J."/>
            <person name="Baumgarten S."/>
            <person name="Simakov O."/>
            <person name="Wilson M."/>
            <person name="Piel J."/>
            <person name="Ashoor H."/>
            <person name="Bougouffa S."/>
            <person name="Bajic V.B."/>
            <person name="Ryu T."/>
            <person name="Ravasi T."/>
            <person name="Bayer T."/>
            <person name="Micklem G."/>
            <person name="Kim H."/>
            <person name="Bhak J."/>
            <person name="Lajeunesse T.C."/>
            <person name="Voolstra C.R."/>
        </authorList>
    </citation>
    <scope>NUCLEOTIDE SEQUENCE [LARGE SCALE GENOMIC DNA]</scope>
    <source>
        <strain evidence="2 3">CCMP2467</strain>
    </source>
</reference>
<name>A0A1Q9F7P8_SYMMI</name>